<comment type="caution">
    <text evidence="10">The sequence shown here is derived from an EMBL/GenBank/DDBJ whole genome shotgun (WGS) entry which is preliminary data.</text>
</comment>
<keyword evidence="6 9" id="KW-1133">Transmembrane helix</keyword>
<feature type="transmembrane region" description="Helical" evidence="9">
    <location>
        <begin position="139"/>
        <end position="159"/>
    </location>
</feature>
<keyword evidence="5" id="KW-0133">Cell shape</keyword>
<feature type="transmembrane region" description="Helical" evidence="9">
    <location>
        <begin position="12"/>
        <end position="33"/>
    </location>
</feature>
<protein>
    <submittedName>
        <fullName evidence="10">Rod shape-determining protein MreD</fullName>
    </submittedName>
</protein>
<dbReference type="GO" id="GO:0005886">
    <property type="term" value="C:plasma membrane"/>
    <property type="evidence" value="ECO:0007669"/>
    <property type="project" value="UniProtKB-SubCell"/>
</dbReference>
<evidence type="ECO:0000256" key="7">
    <source>
        <dbReference type="ARBA" id="ARBA00023136"/>
    </source>
</evidence>
<evidence type="ECO:0000256" key="9">
    <source>
        <dbReference type="SAM" id="Phobius"/>
    </source>
</evidence>
<dbReference type="Pfam" id="PF04093">
    <property type="entry name" value="MreD"/>
    <property type="match status" value="1"/>
</dbReference>
<feature type="compositionally biased region" description="Basic residues" evidence="8">
    <location>
        <begin position="170"/>
        <end position="187"/>
    </location>
</feature>
<feature type="transmembrane region" description="Helical" evidence="9">
    <location>
        <begin position="74"/>
        <end position="93"/>
    </location>
</feature>
<dbReference type="RefSeq" id="WP_136012547.1">
    <property type="nucleotide sequence ID" value="NZ_SRYE01000003.1"/>
</dbReference>
<feature type="region of interest" description="Disordered" evidence="8">
    <location>
        <begin position="164"/>
        <end position="187"/>
    </location>
</feature>
<sequence length="187" mass="19766">MVVNDTNARRKVALVSFAICAACQVILAPNLPLANGRPNFMLIFAGSMALCYGGTFGILASFGAGLFFDIVSSGPVGLMAFLFTLMAAVIGREDRNVIADATPQALRIFCLAAPAVELASQLVLMAIGQGGTLLDTLGLRWLPASVLDIVFFLPFLLFLSRTGSRSPQLGKKKTGALKRSKISTRGL</sequence>
<evidence type="ECO:0000256" key="3">
    <source>
        <dbReference type="ARBA" id="ARBA00022475"/>
    </source>
</evidence>
<evidence type="ECO:0000256" key="5">
    <source>
        <dbReference type="ARBA" id="ARBA00022960"/>
    </source>
</evidence>
<dbReference type="EMBL" id="SRYE01000003">
    <property type="protein sequence ID" value="TGY62064.1"/>
    <property type="molecule type" value="Genomic_DNA"/>
</dbReference>
<keyword evidence="7 9" id="KW-0472">Membrane</keyword>
<feature type="transmembrane region" description="Helical" evidence="9">
    <location>
        <begin position="40"/>
        <end position="68"/>
    </location>
</feature>
<evidence type="ECO:0000256" key="4">
    <source>
        <dbReference type="ARBA" id="ARBA00022692"/>
    </source>
</evidence>
<reference evidence="10 11" key="1">
    <citation type="submission" date="2019-04" db="EMBL/GenBank/DDBJ databases">
        <title>Microbes associate with the intestines of laboratory mice.</title>
        <authorList>
            <person name="Navarre W."/>
            <person name="Wong E."/>
            <person name="Huang K."/>
            <person name="Tropini C."/>
            <person name="Ng K."/>
            <person name="Yu B."/>
        </authorList>
    </citation>
    <scope>NUCLEOTIDE SEQUENCE [LARGE SCALE GENOMIC DNA]</scope>
    <source>
        <strain evidence="10 11">NM07_P-09</strain>
    </source>
</reference>
<evidence type="ECO:0000256" key="2">
    <source>
        <dbReference type="ARBA" id="ARBA00007776"/>
    </source>
</evidence>
<keyword evidence="11" id="KW-1185">Reference proteome</keyword>
<dbReference type="InterPro" id="IPR007227">
    <property type="entry name" value="Cell_shape_determining_MreD"/>
</dbReference>
<proteinExistence type="inferred from homology"/>
<evidence type="ECO:0000256" key="6">
    <source>
        <dbReference type="ARBA" id="ARBA00022989"/>
    </source>
</evidence>
<evidence type="ECO:0000256" key="1">
    <source>
        <dbReference type="ARBA" id="ARBA00004651"/>
    </source>
</evidence>
<dbReference type="AlphaFoldDB" id="A0A4S2F499"/>
<dbReference type="NCBIfam" id="TIGR03426">
    <property type="entry name" value="shape_MreD"/>
    <property type="match status" value="1"/>
</dbReference>
<evidence type="ECO:0000313" key="10">
    <source>
        <dbReference type="EMBL" id="TGY62064.1"/>
    </source>
</evidence>
<keyword evidence="3" id="KW-1003">Cell membrane</keyword>
<accession>A0A4S2F499</accession>
<name>A0A4S2F499_9ACTN</name>
<dbReference type="Proteomes" id="UP000310263">
    <property type="component" value="Unassembled WGS sequence"/>
</dbReference>
<evidence type="ECO:0000313" key="11">
    <source>
        <dbReference type="Proteomes" id="UP000310263"/>
    </source>
</evidence>
<dbReference type="GO" id="GO:0008360">
    <property type="term" value="P:regulation of cell shape"/>
    <property type="evidence" value="ECO:0007669"/>
    <property type="project" value="UniProtKB-KW"/>
</dbReference>
<gene>
    <name evidence="10" type="primary">mreD</name>
    <name evidence="10" type="ORF">E5334_05145</name>
</gene>
<dbReference type="OrthoDB" id="3176916at2"/>
<keyword evidence="4 9" id="KW-0812">Transmembrane</keyword>
<evidence type="ECO:0000256" key="8">
    <source>
        <dbReference type="SAM" id="MobiDB-lite"/>
    </source>
</evidence>
<comment type="similarity">
    <text evidence="2">Belongs to the MreD family.</text>
</comment>
<organism evidence="10 11">
    <name type="scientific">Muricaecibacterium torontonense</name>
    <dbReference type="NCBI Taxonomy" id="3032871"/>
    <lineage>
        <taxon>Bacteria</taxon>
        <taxon>Bacillati</taxon>
        <taxon>Actinomycetota</taxon>
        <taxon>Coriobacteriia</taxon>
        <taxon>Coriobacteriales</taxon>
        <taxon>Atopobiaceae</taxon>
        <taxon>Muricaecibacterium</taxon>
    </lineage>
</organism>
<comment type="subcellular location">
    <subcellularLocation>
        <location evidence="1">Cell membrane</location>
        <topology evidence="1">Multi-pass membrane protein</topology>
    </subcellularLocation>
</comment>